<organism evidence="2 3">
    <name type="scientific">Chionoecetes opilio</name>
    <name type="common">Atlantic snow crab</name>
    <name type="synonym">Cancer opilio</name>
    <dbReference type="NCBI Taxonomy" id="41210"/>
    <lineage>
        <taxon>Eukaryota</taxon>
        <taxon>Metazoa</taxon>
        <taxon>Ecdysozoa</taxon>
        <taxon>Arthropoda</taxon>
        <taxon>Crustacea</taxon>
        <taxon>Multicrustacea</taxon>
        <taxon>Malacostraca</taxon>
        <taxon>Eumalacostraca</taxon>
        <taxon>Eucarida</taxon>
        <taxon>Decapoda</taxon>
        <taxon>Pleocyemata</taxon>
        <taxon>Brachyura</taxon>
        <taxon>Eubrachyura</taxon>
        <taxon>Majoidea</taxon>
        <taxon>Majidae</taxon>
        <taxon>Chionoecetes</taxon>
    </lineage>
</organism>
<reference evidence="2" key="1">
    <citation type="submission" date="2020-07" db="EMBL/GenBank/DDBJ databases">
        <title>The High-quality genome of the commercially important snow crab, Chionoecetes opilio.</title>
        <authorList>
            <person name="Jeong J.-H."/>
            <person name="Ryu S."/>
        </authorList>
    </citation>
    <scope>NUCLEOTIDE SEQUENCE</scope>
    <source>
        <strain evidence="2">MADBK_172401_WGS</strain>
        <tissue evidence="2">Digestive gland</tissue>
    </source>
</reference>
<protein>
    <submittedName>
        <fullName evidence="2">Uncharacterized protein</fullName>
    </submittedName>
</protein>
<sequence>MAAYSVPSASLRSTALGGGSPLSCSSQERIFVEITMCYHVFRGFQDHVDRTSSGESPGGVRAVYENHDRISIANYRFIREFTKGVVDDWTISLANHFKPGELIERQ</sequence>
<evidence type="ECO:0000313" key="3">
    <source>
        <dbReference type="Proteomes" id="UP000770661"/>
    </source>
</evidence>
<comment type="caution">
    <text evidence="2">The sequence shown here is derived from an EMBL/GenBank/DDBJ whole genome shotgun (WGS) entry which is preliminary data.</text>
</comment>
<evidence type="ECO:0000256" key="1">
    <source>
        <dbReference type="SAM" id="MobiDB-lite"/>
    </source>
</evidence>
<dbReference type="Proteomes" id="UP000770661">
    <property type="component" value="Unassembled WGS sequence"/>
</dbReference>
<evidence type="ECO:0000313" key="2">
    <source>
        <dbReference type="EMBL" id="KAG0729878.1"/>
    </source>
</evidence>
<dbReference type="GO" id="GO:0032979">
    <property type="term" value="P:protein insertion into mitochondrial inner membrane from matrix"/>
    <property type="evidence" value="ECO:0007669"/>
    <property type="project" value="TreeGrafter"/>
</dbReference>
<dbReference type="OrthoDB" id="7249367at2759"/>
<dbReference type="EMBL" id="JACEEZ010000716">
    <property type="protein sequence ID" value="KAG0729878.1"/>
    <property type="molecule type" value="Genomic_DNA"/>
</dbReference>
<dbReference type="GO" id="GO:0005743">
    <property type="term" value="C:mitochondrial inner membrane"/>
    <property type="evidence" value="ECO:0007669"/>
    <property type="project" value="TreeGrafter"/>
</dbReference>
<dbReference type="PANTHER" id="PTHR13333">
    <property type="entry name" value="M-AAA PROTEASE-INTERACTING PROTEIN 1, MITOCHONDRIAL"/>
    <property type="match status" value="1"/>
</dbReference>
<keyword evidence="3" id="KW-1185">Reference proteome</keyword>
<proteinExistence type="predicted"/>
<feature type="region of interest" description="Disordered" evidence="1">
    <location>
        <begin position="1"/>
        <end position="22"/>
    </location>
</feature>
<accession>A0A8J4YKE1</accession>
<dbReference type="GO" id="GO:0043022">
    <property type="term" value="F:ribosome binding"/>
    <property type="evidence" value="ECO:0007669"/>
    <property type="project" value="TreeGrafter"/>
</dbReference>
<gene>
    <name evidence="2" type="ORF">GWK47_029429</name>
</gene>
<dbReference type="AlphaFoldDB" id="A0A8J4YKE1"/>
<name>A0A8J4YKE1_CHIOP</name>
<dbReference type="PANTHER" id="PTHR13333:SF5">
    <property type="entry name" value="M-AAA PROTEASE-INTERACTING PROTEIN 1, MITOCHONDRIAL"/>
    <property type="match status" value="1"/>
</dbReference>